<keyword evidence="3" id="KW-1185">Reference proteome</keyword>
<sequence>MPAQGPLCRWRSMDRSMTDFSLIETLRWQPGEGFIRLRLHLARLFRSARRLGFPQPTDAQRKLEAAVAGAGGPLRVRLIFDLQGEIEVTSAPFFPLAPETVWKVRIAKTRLHSADRLLRVKTTRRTLYETARAEYAQAEADEVILLNERDEVCEGTITSIFLDDGSGILRTPPISCGLLAGVLRTELLCGRKARVGRLTVADLDAGTIYVGNSLRGLIRANLLRS</sequence>
<dbReference type="InterPro" id="IPR043131">
    <property type="entry name" value="BCAT-like_N"/>
</dbReference>
<proteinExistence type="predicted"/>
<dbReference type="InterPro" id="IPR036038">
    <property type="entry name" value="Aminotransferase-like"/>
</dbReference>
<accession>Q2K4C9</accession>
<dbReference type="InterPro" id="IPR043132">
    <property type="entry name" value="BCAT-like_C"/>
</dbReference>
<keyword evidence="2" id="KW-0032">Aminotransferase</keyword>
<reference evidence="2 3" key="1">
    <citation type="journal article" date="2006" name="Proc. Natl. Acad. Sci. U.S.A.">
        <title>The partitioned Rhizobium etli genome: genetic and metabolic redundancy in seven interacting replicons.</title>
        <authorList>
            <person name="Gonzalez V."/>
            <person name="Santamaria R.I."/>
            <person name="Bustos P."/>
            <person name="Hernandez-Gonzalez I."/>
            <person name="Medrano-Soto A."/>
            <person name="Moreno-Hagelsieb G."/>
            <person name="Janga S.C."/>
            <person name="Ramirez M.A."/>
            <person name="Jimenez-Jacinto V."/>
            <person name="Collado-Vides J."/>
            <person name="Davila G."/>
        </authorList>
    </citation>
    <scope>NUCLEOTIDE SEQUENCE [LARGE SCALE GENOMIC DNA]</scope>
    <source>
        <strain evidence="3">ATCC 51251 / DSM 11541 / JCM 21823 / NBRC 15573 / CFN 42</strain>
    </source>
</reference>
<evidence type="ECO:0000256" key="1">
    <source>
        <dbReference type="ARBA" id="ARBA00014472"/>
    </source>
</evidence>
<dbReference type="Proteomes" id="UP000001936">
    <property type="component" value="Chromosome"/>
</dbReference>
<gene>
    <name evidence="2" type="ordered locus">RHE_CH03551</name>
</gene>
<dbReference type="GO" id="GO:0016829">
    <property type="term" value="F:lyase activity"/>
    <property type="evidence" value="ECO:0007669"/>
    <property type="project" value="UniProtKB-KW"/>
</dbReference>
<dbReference type="HOGENOM" id="CLU_020844_6_1_5"/>
<dbReference type="NCBIfam" id="NF005731">
    <property type="entry name" value="PRK07546.1-5"/>
    <property type="match status" value="1"/>
</dbReference>
<dbReference type="EMBL" id="CP000133">
    <property type="protein sequence ID" value="ABC92307.1"/>
    <property type="molecule type" value="Genomic_DNA"/>
</dbReference>
<dbReference type="Gene3D" id="3.30.470.10">
    <property type="match status" value="1"/>
</dbReference>
<keyword evidence="2" id="KW-0808">Transferase</keyword>
<organism evidence="2 3">
    <name type="scientific">Rhizobium etli (strain ATCC 51251 / DSM 11541 / JCM 21823 / NBRC 15573 / CFN 42)</name>
    <dbReference type="NCBI Taxonomy" id="347834"/>
    <lineage>
        <taxon>Bacteria</taxon>
        <taxon>Pseudomonadati</taxon>
        <taxon>Pseudomonadota</taxon>
        <taxon>Alphaproteobacteria</taxon>
        <taxon>Hyphomicrobiales</taxon>
        <taxon>Rhizobiaceae</taxon>
        <taxon>Rhizobium/Agrobacterium group</taxon>
        <taxon>Rhizobium</taxon>
    </lineage>
</organism>
<protein>
    <recommendedName>
        <fullName evidence="1">Probable branched-chain-amino-acid aminotransferase</fullName>
    </recommendedName>
</protein>
<dbReference type="eggNOG" id="COG0115">
    <property type="taxonomic scope" value="Bacteria"/>
</dbReference>
<dbReference type="GO" id="GO:0008483">
    <property type="term" value="F:transaminase activity"/>
    <property type="evidence" value="ECO:0007669"/>
    <property type="project" value="UniProtKB-KW"/>
</dbReference>
<dbReference type="AlphaFoldDB" id="Q2K4C9"/>
<dbReference type="KEGG" id="ret:RHE_CH03551"/>
<dbReference type="InterPro" id="IPR001544">
    <property type="entry name" value="Aminotrans_IV"/>
</dbReference>
<dbReference type="Gene3D" id="3.20.10.10">
    <property type="entry name" value="D-amino Acid Aminotransferase, subunit A, domain 2"/>
    <property type="match status" value="1"/>
</dbReference>
<evidence type="ECO:0000313" key="2">
    <source>
        <dbReference type="EMBL" id="ABC92307.1"/>
    </source>
</evidence>
<dbReference type="SUPFAM" id="SSF56752">
    <property type="entry name" value="D-aminoacid aminotransferase-like PLP-dependent enzymes"/>
    <property type="match status" value="1"/>
</dbReference>
<name>Q2K4C9_RHIEC</name>
<keyword evidence="2" id="KW-0456">Lyase</keyword>
<evidence type="ECO:0000313" key="3">
    <source>
        <dbReference type="Proteomes" id="UP000001936"/>
    </source>
</evidence>
<dbReference type="Pfam" id="PF01063">
    <property type="entry name" value="Aminotran_4"/>
    <property type="match status" value="1"/>
</dbReference>
<dbReference type="NCBIfam" id="NF005729">
    <property type="entry name" value="PRK07546.1-3"/>
    <property type="match status" value="1"/>
</dbReference>